<proteinExistence type="predicted"/>
<dbReference type="GO" id="GO:0016853">
    <property type="term" value="F:isomerase activity"/>
    <property type="evidence" value="ECO:0007669"/>
    <property type="project" value="InterPro"/>
</dbReference>
<dbReference type="InterPro" id="IPR008183">
    <property type="entry name" value="Aldose_1/G6P_1-epimerase"/>
</dbReference>
<dbReference type="GO" id="GO:0030246">
    <property type="term" value="F:carbohydrate binding"/>
    <property type="evidence" value="ECO:0007669"/>
    <property type="project" value="InterPro"/>
</dbReference>
<evidence type="ECO:0000313" key="1">
    <source>
        <dbReference type="EMBL" id="NVI43817.1"/>
    </source>
</evidence>
<dbReference type="Pfam" id="PF01263">
    <property type="entry name" value="Aldose_epim"/>
    <property type="match status" value="1"/>
</dbReference>
<dbReference type="EMBL" id="JAAOLE020000001">
    <property type="protein sequence ID" value="NVI43817.1"/>
    <property type="molecule type" value="Genomic_DNA"/>
</dbReference>
<dbReference type="InterPro" id="IPR037481">
    <property type="entry name" value="LacX"/>
</dbReference>
<reference evidence="2" key="3">
    <citation type="submission" date="2024-03" db="EMBL/GenBank/DDBJ databases">
        <authorList>
            <person name="Bromfield E.S.P."/>
            <person name="Cloutier S."/>
        </authorList>
    </citation>
    <scope>NUCLEOTIDE SEQUENCE</scope>
    <source>
        <strain evidence="2">5S5</strain>
    </source>
</reference>
<reference evidence="1" key="1">
    <citation type="submission" date="2020-06" db="EMBL/GenBank/DDBJ databases">
        <title>Whole Genome Sequence of Bradyrhizobium sp. Strain 1S1.</title>
        <authorList>
            <person name="Bromfield E.S.P."/>
            <person name="Cloutier S."/>
        </authorList>
    </citation>
    <scope>NUCLEOTIDE SEQUENCE [LARGE SCALE GENOMIC DNA]</scope>
    <source>
        <strain evidence="1">1S1</strain>
    </source>
</reference>
<gene>
    <name evidence="1" type="ORF">HAP48_012885</name>
    <name evidence="2" type="ORF">WDK88_32535</name>
</gene>
<evidence type="ECO:0000313" key="3">
    <source>
        <dbReference type="Proteomes" id="UP001432046"/>
    </source>
</evidence>
<accession>A0A973VXR1</accession>
<dbReference type="EMBL" id="CP147711">
    <property type="protein sequence ID" value="WXC78109.1"/>
    <property type="molecule type" value="Genomic_DNA"/>
</dbReference>
<organism evidence="1">
    <name type="scientific">Bradyrhizobium septentrionale</name>
    <dbReference type="NCBI Taxonomy" id="1404411"/>
    <lineage>
        <taxon>Bacteria</taxon>
        <taxon>Pseudomonadati</taxon>
        <taxon>Pseudomonadota</taxon>
        <taxon>Alphaproteobacteria</taxon>
        <taxon>Hyphomicrobiales</taxon>
        <taxon>Nitrobacteraceae</taxon>
        <taxon>Bradyrhizobium</taxon>
    </lineage>
</organism>
<dbReference type="RefSeq" id="WP_166203168.1">
    <property type="nucleotide sequence ID" value="NZ_CP088285.1"/>
</dbReference>
<evidence type="ECO:0000313" key="2">
    <source>
        <dbReference type="EMBL" id="WXC78109.1"/>
    </source>
</evidence>
<keyword evidence="3" id="KW-1185">Reference proteome</keyword>
<dbReference type="InterPro" id="IPR011013">
    <property type="entry name" value="Gal_mutarotase_sf_dom"/>
</dbReference>
<sequence length="296" mass="32589">MSDSHTLRGEKIATTISAQGAELSSLRNAEGTELLWQAGPQWPRHAPVLFPIVGRLKNDTLRHNGKTYPMTQHGFARDRRFAWMEQGPRSCKLALTDDAETRARYPFTFRLEVTYTVDGADLDVTFDIVNTGAETLPASLGGHPAFNWPLVPGLPKEAYTLTFGKTEPAPIRRLKDGLMRRQPEPNPVKGRTLALSEELFDDDAMVFDQVASTSILFTATLGPAAATQGPAIEVSWRGFRELGIWSKPGGAPFLCIEPWHGFASPADFDGEFADKPGLMHIAPGARQSLSYRIRVS</sequence>
<dbReference type="GO" id="GO:0005975">
    <property type="term" value="P:carbohydrate metabolic process"/>
    <property type="evidence" value="ECO:0007669"/>
    <property type="project" value="InterPro"/>
</dbReference>
<dbReference type="SUPFAM" id="SSF74650">
    <property type="entry name" value="Galactose mutarotase-like"/>
    <property type="match status" value="1"/>
</dbReference>
<reference evidence="2" key="2">
    <citation type="journal article" date="2021" name="Int. J. Syst. Evol. Microbiol.">
        <title>Bradyrhizobium septentrionale sp. nov. (sv. septentrionale) and Bradyrhizobium quebecense sp. nov. (sv. septentrionale) associated with legumes native to Canada possess rearranged symbiosis genes and numerous insertion sequences.</title>
        <authorList>
            <person name="Bromfield E.S.P."/>
            <person name="Cloutier S."/>
        </authorList>
    </citation>
    <scope>NUCLEOTIDE SEQUENCE</scope>
    <source>
        <strain evidence="2">5S5</strain>
    </source>
</reference>
<dbReference type="InterPro" id="IPR014718">
    <property type="entry name" value="GH-type_carb-bd"/>
</dbReference>
<dbReference type="Proteomes" id="UP001432046">
    <property type="component" value="Chromosome"/>
</dbReference>
<dbReference type="Gene3D" id="2.70.98.10">
    <property type="match status" value="1"/>
</dbReference>
<name>A0A973VXR1_9BRAD</name>
<protein>
    <submittedName>
        <fullName evidence="1">Aldose 1-epimerase family protein</fullName>
    </submittedName>
</protein>
<dbReference type="AlphaFoldDB" id="A0A973VXR1"/>
<dbReference type="CDD" id="cd09024">
    <property type="entry name" value="Aldose_epim_lacX"/>
    <property type="match status" value="1"/>
</dbReference>